<organism evidence="1 2">
    <name type="scientific">Mycobacterium innocens</name>
    <dbReference type="NCBI Taxonomy" id="2341083"/>
    <lineage>
        <taxon>Bacteria</taxon>
        <taxon>Bacillati</taxon>
        <taxon>Actinomycetota</taxon>
        <taxon>Actinomycetes</taxon>
        <taxon>Mycobacteriales</taxon>
        <taxon>Mycobacteriaceae</taxon>
        <taxon>Mycobacterium</taxon>
    </lineage>
</organism>
<dbReference type="EMBL" id="UPHQ01000115">
    <property type="protein sequence ID" value="VBA39321.1"/>
    <property type="molecule type" value="Genomic_DNA"/>
</dbReference>
<name>A0A498Q1Y0_9MYCO</name>
<dbReference type="AlphaFoldDB" id="A0A498Q1Y0"/>
<reference evidence="1 2" key="1">
    <citation type="submission" date="2018-09" db="EMBL/GenBank/DDBJ databases">
        <authorList>
            <person name="Tagini F."/>
        </authorList>
    </citation>
    <scope>NUCLEOTIDE SEQUENCE [LARGE SCALE GENOMIC DNA]</scope>
    <source>
        <strain evidence="1 2">MK13</strain>
    </source>
</reference>
<evidence type="ECO:0000313" key="2">
    <source>
        <dbReference type="Proteomes" id="UP000267289"/>
    </source>
</evidence>
<gene>
    <name evidence="1" type="ORF">LAUMK13_02537</name>
</gene>
<keyword evidence="2" id="KW-1185">Reference proteome</keyword>
<proteinExistence type="predicted"/>
<accession>A0A498Q1Y0</accession>
<evidence type="ECO:0000313" key="1">
    <source>
        <dbReference type="EMBL" id="VBA39321.1"/>
    </source>
</evidence>
<dbReference type="Proteomes" id="UP000267289">
    <property type="component" value="Unassembled WGS sequence"/>
</dbReference>
<sequence>MISVISGNAWATGTFAQTNAAVTKLARRRRRLTSAEKL</sequence>
<protein>
    <submittedName>
        <fullName evidence="1">Uncharacterized protein</fullName>
    </submittedName>
</protein>